<name>A0A2S8IJ41_RHOOP</name>
<sequence>MSLQGSQPSRYADWVPTIHNSPCESVTDTALVAAPHDALGEVPIAFIVAADDSAIDEDDLQSRCAAALSYFKVPAEFIAAPEIPRTGSRKIQCHRLHRPQSAVAE</sequence>
<protein>
    <recommendedName>
        <fullName evidence="1">AMP-binding enzyme C-terminal domain-containing protein</fullName>
    </recommendedName>
</protein>
<dbReference type="Gene3D" id="3.30.300.30">
    <property type="match status" value="1"/>
</dbReference>
<evidence type="ECO:0000313" key="3">
    <source>
        <dbReference type="Proteomes" id="UP000239290"/>
    </source>
</evidence>
<dbReference type="InterPro" id="IPR025110">
    <property type="entry name" value="AMP-bd_C"/>
</dbReference>
<dbReference type="InterPro" id="IPR045851">
    <property type="entry name" value="AMP-bd_C_sf"/>
</dbReference>
<dbReference type="Proteomes" id="UP000239290">
    <property type="component" value="Unassembled WGS sequence"/>
</dbReference>
<organism evidence="2 3">
    <name type="scientific">Rhodococcus opacus</name>
    <name type="common">Nocardia opaca</name>
    <dbReference type="NCBI Taxonomy" id="37919"/>
    <lineage>
        <taxon>Bacteria</taxon>
        <taxon>Bacillati</taxon>
        <taxon>Actinomycetota</taxon>
        <taxon>Actinomycetes</taxon>
        <taxon>Mycobacteriales</taxon>
        <taxon>Nocardiaceae</taxon>
        <taxon>Rhodococcus</taxon>
    </lineage>
</organism>
<reference evidence="3" key="1">
    <citation type="submission" date="2018-02" db="EMBL/GenBank/DDBJ databases">
        <title>Draft genome sequencing of Rhodococcus opacus KU647198.</title>
        <authorList>
            <person name="Zheng B.-X."/>
        </authorList>
    </citation>
    <scope>NUCLEOTIDE SEQUENCE [LARGE SCALE GENOMIC DNA]</scope>
    <source>
        <strain evidence="3">04-OD7</strain>
    </source>
</reference>
<dbReference type="EMBL" id="PUIO01000083">
    <property type="protein sequence ID" value="PQP14790.1"/>
    <property type="molecule type" value="Genomic_DNA"/>
</dbReference>
<feature type="domain" description="AMP-binding enzyme C-terminal" evidence="1">
    <location>
        <begin position="23"/>
        <end position="90"/>
    </location>
</feature>
<dbReference type="Pfam" id="PF13193">
    <property type="entry name" value="AMP-binding_C"/>
    <property type="match status" value="1"/>
</dbReference>
<comment type="caution">
    <text evidence="2">The sequence shown here is derived from an EMBL/GenBank/DDBJ whole genome shotgun (WGS) entry which is preliminary data.</text>
</comment>
<dbReference type="AlphaFoldDB" id="A0A2S8IJ41"/>
<dbReference type="SUPFAM" id="SSF56801">
    <property type="entry name" value="Acetyl-CoA synthetase-like"/>
    <property type="match status" value="1"/>
</dbReference>
<gene>
    <name evidence="2" type="ORF">C5613_40055</name>
</gene>
<evidence type="ECO:0000259" key="1">
    <source>
        <dbReference type="Pfam" id="PF13193"/>
    </source>
</evidence>
<proteinExistence type="predicted"/>
<evidence type="ECO:0000313" key="2">
    <source>
        <dbReference type="EMBL" id="PQP14790.1"/>
    </source>
</evidence>
<accession>A0A2S8IJ41</accession>